<evidence type="ECO:0000259" key="2">
    <source>
        <dbReference type="Pfam" id="PF01757"/>
    </source>
</evidence>
<organism evidence="3 4">
    <name type="scientific">Campylobacter rectus</name>
    <name type="common">Wolinella recta</name>
    <dbReference type="NCBI Taxonomy" id="203"/>
    <lineage>
        <taxon>Bacteria</taxon>
        <taxon>Pseudomonadati</taxon>
        <taxon>Campylobacterota</taxon>
        <taxon>Epsilonproteobacteria</taxon>
        <taxon>Campylobacterales</taxon>
        <taxon>Campylobacteraceae</taxon>
        <taxon>Campylobacter</taxon>
    </lineage>
</organism>
<keyword evidence="1" id="KW-1133">Transmembrane helix</keyword>
<proteinExistence type="predicted"/>
<feature type="transmembrane region" description="Helical" evidence="1">
    <location>
        <begin position="357"/>
        <end position="379"/>
    </location>
</feature>
<dbReference type="AlphaFoldDB" id="A0A6G5QLS9"/>
<feature type="transmembrane region" description="Helical" evidence="1">
    <location>
        <begin position="385"/>
        <end position="403"/>
    </location>
</feature>
<keyword evidence="1" id="KW-0472">Membrane</keyword>
<keyword evidence="3" id="KW-0808">Transferase</keyword>
<feature type="transmembrane region" description="Helical" evidence="1">
    <location>
        <begin position="29"/>
        <end position="48"/>
    </location>
</feature>
<dbReference type="Proteomes" id="UP000502377">
    <property type="component" value="Chromosome"/>
</dbReference>
<dbReference type="GO" id="GO:0016747">
    <property type="term" value="F:acyltransferase activity, transferring groups other than amino-acyl groups"/>
    <property type="evidence" value="ECO:0007669"/>
    <property type="project" value="InterPro"/>
</dbReference>
<dbReference type="EMBL" id="CP012543">
    <property type="protein sequence ID" value="QCD46547.1"/>
    <property type="molecule type" value="Genomic_DNA"/>
</dbReference>
<evidence type="ECO:0000313" key="4">
    <source>
        <dbReference type="Proteomes" id="UP000502377"/>
    </source>
</evidence>
<dbReference type="RefSeq" id="WP_002945125.1">
    <property type="nucleotide sequence ID" value="NZ_CP012543.1"/>
</dbReference>
<sequence>MFGYIRFILAYFVLLSHVGVGLAGKNIGVFAVVIFYILAGLVTSKVFIKIAPQNAQISYFVKDRFLRIYPAFLFAFVLTALFFCATSYLQPHFSAKNLLANALIVPLNYFFWLDVSVIDAPAGLNFLIPPAWSLGAELQAYALLVLAIKFRRLGYALALGSLGVYAAANLGFIDSDIYGYRLVCGVFFMFYTGFLIYQKQHSKLAVFYSAMTALACYLFYSRNFGVFSVETALGYLFGAAIVYIVAWFIEPKLKEQSGFKFELFTLFSRKSTRIDAASDPSQTSVIKGETQASLNAINRAQTPLDKMQNEARLLFDTAKNKAQRLTDAARETEQAQTTAQIKSASKKANLRAKFNDIAGSLSYSLFISHFLFIWISRFLFGSVNLAFITAASVVFGLVNFYLIERKINKIRFKKHF</sequence>
<reference evidence="3 4" key="1">
    <citation type="submission" date="2016-07" db="EMBL/GenBank/DDBJ databases">
        <title>Comparative genomics of the Campylobacter concisus group.</title>
        <authorList>
            <person name="Miller W.G."/>
            <person name="Yee E."/>
            <person name="Chapman M.H."/>
            <person name="Huynh S."/>
            <person name="Bono J.L."/>
            <person name="On S.L.W."/>
            <person name="StLeger J."/>
            <person name="Foster G."/>
            <person name="Parker C.T."/>
        </authorList>
    </citation>
    <scope>NUCLEOTIDE SEQUENCE [LARGE SCALE GENOMIC DNA]</scope>
    <source>
        <strain evidence="3 4">ATCC 33238</strain>
    </source>
</reference>
<feature type="transmembrane region" description="Helical" evidence="1">
    <location>
        <begin position="7"/>
        <end position="23"/>
    </location>
</feature>
<accession>A0A6G5QLS9</accession>
<feature type="domain" description="Acyltransferase 3" evidence="2">
    <location>
        <begin position="4"/>
        <end position="257"/>
    </location>
</feature>
<evidence type="ECO:0000313" key="3">
    <source>
        <dbReference type="EMBL" id="QCD46547.1"/>
    </source>
</evidence>
<keyword evidence="3" id="KW-0012">Acyltransferase</keyword>
<feature type="transmembrane region" description="Helical" evidence="1">
    <location>
        <begin position="204"/>
        <end position="220"/>
    </location>
</feature>
<feature type="transmembrane region" description="Helical" evidence="1">
    <location>
        <begin position="232"/>
        <end position="249"/>
    </location>
</feature>
<feature type="transmembrane region" description="Helical" evidence="1">
    <location>
        <begin position="153"/>
        <end position="172"/>
    </location>
</feature>
<protein>
    <submittedName>
        <fullName evidence="3">Acyltransferase</fullName>
    </submittedName>
</protein>
<feature type="transmembrane region" description="Helical" evidence="1">
    <location>
        <begin position="68"/>
        <end position="89"/>
    </location>
</feature>
<dbReference type="KEGG" id="crx:CRECT_0869"/>
<evidence type="ECO:0000256" key="1">
    <source>
        <dbReference type="SAM" id="Phobius"/>
    </source>
</evidence>
<name>A0A6G5QLS9_CAMRE</name>
<dbReference type="Pfam" id="PF01757">
    <property type="entry name" value="Acyl_transf_3"/>
    <property type="match status" value="1"/>
</dbReference>
<gene>
    <name evidence="3" type="ORF">CRECT_0869</name>
</gene>
<feature type="transmembrane region" description="Helical" evidence="1">
    <location>
        <begin position="178"/>
        <end position="197"/>
    </location>
</feature>
<keyword evidence="1" id="KW-0812">Transmembrane</keyword>
<dbReference type="InterPro" id="IPR002656">
    <property type="entry name" value="Acyl_transf_3_dom"/>
</dbReference>